<dbReference type="EMBL" id="SACY01000004">
    <property type="protein sequence ID" value="RVU24064.1"/>
    <property type="molecule type" value="Genomic_DNA"/>
</dbReference>
<evidence type="ECO:0000313" key="4">
    <source>
        <dbReference type="EMBL" id="RVU24064.1"/>
    </source>
</evidence>
<dbReference type="AlphaFoldDB" id="A0A437PPN0"/>
<protein>
    <submittedName>
        <fullName evidence="4">Outer membrane lipoprotein-sorting protein</fullName>
    </submittedName>
</protein>
<evidence type="ECO:0000259" key="3">
    <source>
        <dbReference type="Pfam" id="PF17131"/>
    </source>
</evidence>
<keyword evidence="5" id="KW-1185">Reference proteome</keyword>
<sequence>MRFLLLSFFVSFLYFDSFSQSANDIMRKADEKMRGNSSQAEMAFKTIRSTWTREMSVKTWSKGKDLAMILVTSPAKEKGIVYLKRKKEVWNWIPVLERVIKLPPSMMANSWMGTDFSNDDLVKESSVVDDYTQRFLKDTIINNLTCYQIELIPKPSTAVVWGKLKVAVDKKDYLQLYTEFYDEGNELVSTMQGLEVKVMDGRLIPTRIIMVPKNKKNQRTEIIYKSILFNRPIGENYFSLEQIKNLD</sequence>
<dbReference type="InterPro" id="IPR033399">
    <property type="entry name" value="TP_0789-like"/>
</dbReference>
<gene>
    <name evidence="4" type="ORF">EOJ36_09045</name>
</gene>
<keyword evidence="1 2" id="KW-0732">Signal</keyword>
<dbReference type="Gene3D" id="2.50.20.10">
    <property type="entry name" value="Lipoprotein localisation LolA/LolB/LppX"/>
    <property type="match status" value="1"/>
</dbReference>
<accession>A0A437PPN0</accession>
<dbReference type="RefSeq" id="WP_127804575.1">
    <property type="nucleotide sequence ID" value="NZ_SACY01000004.1"/>
</dbReference>
<dbReference type="Proteomes" id="UP000282832">
    <property type="component" value="Unassembled WGS sequence"/>
</dbReference>
<evidence type="ECO:0000256" key="1">
    <source>
        <dbReference type="ARBA" id="ARBA00022729"/>
    </source>
</evidence>
<proteinExistence type="predicted"/>
<dbReference type="InterPro" id="IPR052944">
    <property type="entry name" value="Sporulation_related"/>
</dbReference>
<organism evidence="4 5">
    <name type="scientific">Sandaracinomonas limnophila</name>
    <dbReference type="NCBI Taxonomy" id="1862386"/>
    <lineage>
        <taxon>Bacteria</taxon>
        <taxon>Pseudomonadati</taxon>
        <taxon>Bacteroidota</taxon>
        <taxon>Cytophagia</taxon>
        <taxon>Cytophagales</taxon>
        <taxon>Flectobacillaceae</taxon>
        <taxon>Sandaracinomonas</taxon>
    </lineage>
</organism>
<dbReference type="Pfam" id="PF17131">
    <property type="entry name" value="LolA_like"/>
    <property type="match status" value="1"/>
</dbReference>
<dbReference type="CDD" id="cd16329">
    <property type="entry name" value="LolA_like"/>
    <property type="match status" value="1"/>
</dbReference>
<feature type="chain" id="PRO_5019574165" evidence="2">
    <location>
        <begin position="23"/>
        <end position="247"/>
    </location>
</feature>
<dbReference type="PANTHER" id="PTHR37507:SF2">
    <property type="entry name" value="SPORULATION PROTEIN YDCC"/>
    <property type="match status" value="1"/>
</dbReference>
<feature type="signal peptide" evidence="2">
    <location>
        <begin position="1"/>
        <end position="22"/>
    </location>
</feature>
<evidence type="ECO:0000313" key="5">
    <source>
        <dbReference type="Proteomes" id="UP000282832"/>
    </source>
</evidence>
<feature type="domain" description="Uncharacterized protein TP-0789" evidence="3">
    <location>
        <begin position="64"/>
        <end position="244"/>
    </location>
</feature>
<dbReference type="SUPFAM" id="SSF89392">
    <property type="entry name" value="Prokaryotic lipoproteins and lipoprotein localization factors"/>
    <property type="match status" value="1"/>
</dbReference>
<evidence type="ECO:0000256" key="2">
    <source>
        <dbReference type="SAM" id="SignalP"/>
    </source>
</evidence>
<comment type="caution">
    <text evidence="4">The sequence shown here is derived from an EMBL/GenBank/DDBJ whole genome shotgun (WGS) entry which is preliminary data.</text>
</comment>
<dbReference type="PANTHER" id="PTHR37507">
    <property type="entry name" value="SPORULATION PROTEIN YDCC"/>
    <property type="match status" value="1"/>
</dbReference>
<reference evidence="4 5" key="1">
    <citation type="submission" date="2019-01" db="EMBL/GenBank/DDBJ databases">
        <authorList>
            <person name="Chen W.-M."/>
        </authorList>
    </citation>
    <scope>NUCLEOTIDE SEQUENCE [LARGE SCALE GENOMIC DNA]</scope>
    <source>
        <strain evidence="4 5">FSY-15</strain>
    </source>
</reference>
<dbReference type="InterPro" id="IPR029046">
    <property type="entry name" value="LolA/LolB/LppX"/>
</dbReference>
<keyword evidence="4" id="KW-0449">Lipoprotein</keyword>
<dbReference type="OrthoDB" id="9803781at2"/>
<name>A0A437PPN0_9BACT</name>